<evidence type="ECO:0000313" key="3">
    <source>
        <dbReference type="Proteomes" id="UP000703590"/>
    </source>
</evidence>
<dbReference type="PANTHER" id="PTHR43796">
    <property type="entry name" value="CARBOXYNORSPERMIDINE SYNTHASE"/>
    <property type="match status" value="1"/>
</dbReference>
<dbReference type="EMBL" id="JAFHKK010000020">
    <property type="protein sequence ID" value="MBN2964941.1"/>
    <property type="molecule type" value="Genomic_DNA"/>
</dbReference>
<dbReference type="SUPFAM" id="SSF51735">
    <property type="entry name" value="NAD(P)-binding Rossmann-fold domains"/>
    <property type="match status" value="1"/>
</dbReference>
<dbReference type="Proteomes" id="UP000703590">
    <property type="component" value="Unassembled WGS sequence"/>
</dbReference>
<dbReference type="Pfam" id="PF03435">
    <property type="entry name" value="Sacchrp_dh_NADP"/>
    <property type="match status" value="1"/>
</dbReference>
<sequence length="439" mass="49085">MKSKQSMNIAFFGVGAVGVVMARALFELCHKNALGTPSFVFVVRSKERAEALFFRNPELLECSTFVEVEDFEGVFKNPDAYAKTFKNCDVLINASVPSFNLPIMELSLVFGAHYADLASDIYTKTLLKTQRFTQQDHAEAFETKGLFGLINLGISPGVSNFLIGERIAHFHNFPYKTRVKKITLALLEEICSKELVFSWAPHVAIEEISFKPAYFKNHALETLAPFSESKTYAFPYFQNSVEVYPVFQEEVISLKQSFPEVPEIRIHVGGNEVELMKNLYQLNLLSNRYCYGYKDSEISLSSIIKEVIPKMKSPEAIEEYIHNGTIKHAQFCAVADLTLEVRYPNNPKKVTSSESVGVSFSEVTSLVKTPFSGATYISYPTGIGAAVLLFHGLMYAQTHPLKGVLVTEALPQLFGPALCDVIKRELGSYKLNLFHAITS</sequence>
<organism evidence="2 3">
    <name type="scientific">Sulfurospirillum tamanense</name>
    <dbReference type="NCBI Taxonomy" id="2813362"/>
    <lineage>
        <taxon>Bacteria</taxon>
        <taxon>Pseudomonadati</taxon>
        <taxon>Campylobacterota</taxon>
        <taxon>Epsilonproteobacteria</taxon>
        <taxon>Campylobacterales</taxon>
        <taxon>Sulfurospirillaceae</taxon>
        <taxon>Sulfurospirillum</taxon>
    </lineage>
</organism>
<protein>
    <submittedName>
        <fullName evidence="2">Saccharopine dehydrogenase NADP-binding domain-containing protein</fullName>
    </submittedName>
</protein>
<comment type="caution">
    <text evidence="2">The sequence shown here is derived from an EMBL/GenBank/DDBJ whole genome shotgun (WGS) entry which is preliminary data.</text>
</comment>
<evidence type="ECO:0000259" key="1">
    <source>
        <dbReference type="Pfam" id="PF03435"/>
    </source>
</evidence>
<reference evidence="3" key="1">
    <citation type="submission" date="2021-02" db="EMBL/GenBank/DDBJ databases">
        <title>Sulfurospirillum tamanensis sp. nov.</title>
        <authorList>
            <person name="Merkel A.Y."/>
        </authorList>
    </citation>
    <scope>NUCLEOTIDE SEQUENCE [LARGE SCALE GENOMIC DNA]</scope>
    <source>
        <strain evidence="3">T05b</strain>
    </source>
</reference>
<reference evidence="2 3" key="2">
    <citation type="submission" date="2021-02" db="EMBL/GenBank/DDBJ databases">
        <title>Sulfurospirillum tamanensis sp. nov.</title>
        <authorList>
            <person name="Frolova A."/>
            <person name="Merkel A."/>
            <person name="Slobodkin A."/>
        </authorList>
    </citation>
    <scope>NUCLEOTIDE SEQUENCE [LARGE SCALE GENOMIC DNA]</scope>
    <source>
        <strain evidence="2 3">T05b</strain>
    </source>
</reference>
<dbReference type="InterPro" id="IPR005097">
    <property type="entry name" value="Sacchrp_dh_NADP-bd"/>
</dbReference>
<keyword evidence="3" id="KW-1185">Reference proteome</keyword>
<proteinExistence type="predicted"/>
<feature type="domain" description="Saccharopine dehydrogenase NADP binding" evidence="1">
    <location>
        <begin position="10"/>
        <end position="141"/>
    </location>
</feature>
<dbReference type="InterPro" id="IPR036291">
    <property type="entry name" value="NAD(P)-bd_dom_sf"/>
</dbReference>
<evidence type="ECO:0000313" key="2">
    <source>
        <dbReference type="EMBL" id="MBN2964941.1"/>
    </source>
</evidence>
<dbReference type="RefSeq" id="WP_205459491.1">
    <property type="nucleotide sequence ID" value="NZ_JAFHKK010000020.1"/>
</dbReference>
<dbReference type="Gene3D" id="3.30.360.10">
    <property type="entry name" value="Dihydrodipicolinate Reductase, domain 2"/>
    <property type="match status" value="1"/>
</dbReference>
<dbReference type="PANTHER" id="PTHR43796:SF2">
    <property type="entry name" value="CARBOXYNORSPERMIDINE SYNTHASE"/>
    <property type="match status" value="1"/>
</dbReference>
<dbReference type="Gene3D" id="3.40.50.720">
    <property type="entry name" value="NAD(P)-binding Rossmann-like Domain"/>
    <property type="match status" value="1"/>
</dbReference>
<name>A0ABS2WTH6_9BACT</name>
<reference evidence="2 3" key="3">
    <citation type="submission" date="2021-02" db="EMBL/GenBank/DDBJ databases">
        <authorList>
            <person name="Merkel A.Y."/>
        </authorList>
    </citation>
    <scope>NUCLEOTIDE SEQUENCE [LARGE SCALE GENOMIC DNA]</scope>
    <source>
        <strain evidence="2 3">T05b</strain>
    </source>
</reference>
<accession>A0ABS2WTH6</accession>
<gene>
    <name evidence="2" type="ORF">JWV37_09135</name>
</gene>